<dbReference type="InterPro" id="IPR001173">
    <property type="entry name" value="Glyco_trans_2-like"/>
</dbReference>
<dbReference type="AlphaFoldDB" id="A0A382A9V0"/>
<organism evidence="2">
    <name type="scientific">marine metagenome</name>
    <dbReference type="NCBI Taxonomy" id="408172"/>
    <lineage>
        <taxon>unclassified sequences</taxon>
        <taxon>metagenomes</taxon>
        <taxon>ecological metagenomes</taxon>
    </lineage>
</organism>
<evidence type="ECO:0000313" key="2">
    <source>
        <dbReference type="EMBL" id="SVA97743.1"/>
    </source>
</evidence>
<feature type="non-terminal residue" evidence="2">
    <location>
        <position position="1"/>
    </location>
</feature>
<reference evidence="2" key="1">
    <citation type="submission" date="2018-05" db="EMBL/GenBank/DDBJ databases">
        <authorList>
            <person name="Lanie J.A."/>
            <person name="Ng W.-L."/>
            <person name="Kazmierczak K.M."/>
            <person name="Andrzejewski T.M."/>
            <person name="Davidsen T.M."/>
            <person name="Wayne K.J."/>
            <person name="Tettelin H."/>
            <person name="Glass J.I."/>
            <person name="Rusch D."/>
            <person name="Podicherti R."/>
            <person name="Tsui H.-C.T."/>
            <person name="Winkler M.E."/>
        </authorList>
    </citation>
    <scope>NUCLEOTIDE SEQUENCE</scope>
</reference>
<dbReference type="Gene3D" id="3.90.550.10">
    <property type="entry name" value="Spore Coat Polysaccharide Biosynthesis Protein SpsA, Chain A"/>
    <property type="match status" value="1"/>
</dbReference>
<proteinExistence type="predicted"/>
<sequence>VNSEVDVVIPTFRRPEALASCLASLERQTLLAKSIEVVDDSELDQGPGISRNIGWRRGSAKYVAFIDDDCIADESWIENIQEVFQNHNLGGIEGSISTTGQDGKIIDFDPPNRLKWDRFKTANMAVRRDVLEQIGGFDERYFLHREDTDLAWRIIDAGHGMAWAPQCKVHHPEPIGIHGAVYGAYPRSEQLLYHCDPKKFVECGAGMISRRSVMNGDLRRLRKEMRLVHKPGDVKPLTSTQSWSLWTRAWLLAIFWAVRRVVKDEPEAPRHSIERPD</sequence>
<accession>A0A382A9V0</accession>
<dbReference type="EMBL" id="UINC01024330">
    <property type="protein sequence ID" value="SVA97743.1"/>
    <property type="molecule type" value="Genomic_DNA"/>
</dbReference>
<name>A0A382A9V0_9ZZZZ</name>
<feature type="domain" description="Glycosyltransferase 2-like" evidence="1">
    <location>
        <begin position="45"/>
        <end position="104"/>
    </location>
</feature>
<dbReference type="SUPFAM" id="SSF53448">
    <property type="entry name" value="Nucleotide-diphospho-sugar transferases"/>
    <property type="match status" value="1"/>
</dbReference>
<dbReference type="PANTHER" id="PTHR43685">
    <property type="entry name" value="GLYCOSYLTRANSFERASE"/>
    <property type="match status" value="1"/>
</dbReference>
<protein>
    <recommendedName>
        <fullName evidence="1">Glycosyltransferase 2-like domain-containing protein</fullName>
    </recommendedName>
</protein>
<dbReference type="InterPro" id="IPR029044">
    <property type="entry name" value="Nucleotide-diphossugar_trans"/>
</dbReference>
<dbReference type="PANTHER" id="PTHR43685:SF3">
    <property type="entry name" value="SLR2126 PROTEIN"/>
    <property type="match status" value="1"/>
</dbReference>
<dbReference type="InterPro" id="IPR050834">
    <property type="entry name" value="Glycosyltransf_2"/>
</dbReference>
<gene>
    <name evidence="2" type="ORF">METZ01_LOCUS150597</name>
</gene>
<evidence type="ECO:0000259" key="1">
    <source>
        <dbReference type="Pfam" id="PF00535"/>
    </source>
</evidence>
<dbReference type="Pfam" id="PF00535">
    <property type="entry name" value="Glycos_transf_2"/>
    <property type="match status" value="1"/>
</dbReference>